<dbReference type="GO" id="GO:0003968">
    <property type="term" value="F:RNA-directed RNA polymerase activity"/>
    <property type="evidence" value="ECO:0007669"/>
    <property type="project" value="UniProtKB-KW"/>
</dbReference>
<comment type="similarity">
    <text evidence="1 8">Belongs to the RdRP family.</text>
</comment>
<evidence type="ECO:0000256" key="8">
    <source>
        <dbReference type="RuleBase" id="RU363098"/>
    </source>
</evidence>
<feature type="domain" description="RDRP C-terminal head" evidence="10">
    <location>
        <begin position="1054"/>
        <end position="1197"/>
    </location>
</feature>
<proteinExistence type="inferred from homology"/>
<evidence type="ECO:0000256" key="3">
    <source>
        <dbReference type="ARBA" id="ARBA00022679"/>
    </source>
</evidence>
<evidence type="ECO:0000256" key="6">
    <source>
        <dbReference type="ARBA" id="ARBA00023158"/>
    </source>
</evidence>
<comment type="catalytic activity">
    <reaction evidence="7 8">
        <text>RNA(n) + a ribonucleoside 5'-triphosphate = RNA(n+1) + diphosphate</text>
        <dbReference type="Rhea" id="RHEA:21248"/>
        <dbReference type="Rhea" id="RHEA-COMP:14527"/>
        <dbReference type="Rhea" id="RHEA-COMP:17342"/>
        <dbReference type="ChEBI" id="CHEBI:33019"/>
        <dbReference type="ChEBI" id="CHEBI:61557"/>
        <dbReference type="ChEBI" id="CHEBI:140395"/>
        <dbReference type="EC" id="2.7.7.48"/>
    </reaction>
</comment>
<dbReference type="GO" id="GO:0031380">
    <property type="term" value="C:nuclear RNA-directed RNA polymerase complex"/>
    <property type="evidence" value="ECO:0007669"/>
    <property type="project" value="TreeGrafter"/>
</dbReference>
<dbReference type="GO" id="GO:0003723">
    <property type="term" value="F:RNA binding"/>
    <property type="evidence" value="ECO:0007669"/>
    <property type="project" value="UniProtKB-KW"/>
</dbReference>
<keyword evidence="12" id="KW-1185">Reference proteome</keyword>
<name>A0AAE9W7I2_9SCHI</name>
<dbReference type="GeneID" id="80875382"/>
<dbReference type="RefSeq" id="XP_056035553.1">
    <property type="nucleotide sequence ID" value="XM_056180693.1"/>
</dbReference>
<dbReference type="InterPro" id="IPR007855">
    <property type="entry name" value="RDRP"/>
</dbReference>
<evidence type="ECO:0000256" key="7">
    <source>
        <dbReference type="ARBA" id="ARBA00048744"/>
    </source>
</evidence>
<evidence type="ECO:0000256" key="1">
    <source>
        <dbReference type="ARBA" id="ARBA00005762"/>
    </source>
</evidence>
<dbReference type="AlphaFoldDB" id="A0AAE9W7I2"/>
<accession>A0AAE9W7I2</accession>
<keyword evidence="3 8" id="KW-0808">Transferase</keyword>
<evidence type="ECO:0000259" key="9">
    <source>
        <dbReference type="Pfam" id="PF05183"/>
    </source>
</evidence>
<dbReference type="InterPro" id="IPR058752">
    <property type="entry name" value="RDRP_C_head"/>
</dbReference>
<dbReference type="PANTHER" id="PTHR23079">
    <property type="entry name" value="RNA-DEPENDENT RNA POLYMERASE"/>
    <property type="match status" value="1"/>
</dbReference>
<dbReference type="Pfam" id="PF05183">
    <property type="entry name" value="RdRP"/>
    <property type="match status" value="1"/>
</dbReference>
<dbReference type="Pfam" id="PF26253">
    <property type="entry name" value="RdRP_head"/>
    <property type="match status" value="1"/>
</dbReference>
<keyword evidence="5 8" id="KW-0694">RNA-binding</keyword>
<keyword evidence="2 8" id="KW-0696">RNA-directed RNA polymerase</keyword>
<keyword evidence="4 8" id="KW-0548">Nucleotidyltransferase</keyword>
<dbReference type="EC" id="2.7.7.48" evidence="8"/>
<evidence type="ECO:0000313" key="11">
    <source>
        <dbReference type="EMBL" id="WBW71310.1"/>
    </source>
</evidence>
<evidence type="ECO:0000256" key="5">
    <source>
        <dbReference type="ARBA" id="ARBA00022884"/>
    </source>
</evidence>
<protein>
    <recommendedName>
        <fullName evidence="8">RNA-dependent RNA polymerase</fullName>
        <ecNumber evidence="8">2.7.7.48</ecNumber>
    </recommendedName>
</protein>
<reference evidence="11 12" key="1">
    <citation type="journal article" date="2023" name="G3 (Bethesda)">
        <title>A high-quality reference genome for the fission yeast Schizosaccharomyces osmophilus.</title>
        <authorList>
            <person name="Jia G.S."/>
            <person name="Zhang W.C."/>
            <person name="Liang Y."/>
            <person name="Liu X.H."/>
            <person name="Rhind N."/>
            <person name="Pidoux A."/>
            <person name="Brysch-Herzberg M."/>
            <person name="Du L.L."/>
        </authorList>
    </citation>
    <scope>NUCLEOTIDE SEQUENCE [LARGE SCALE GENOMIC DNA]</scope>
    <source>
        <strain evidence="11 12">CBS 15793</strain>
    </source>
</reference>
<evidence type="ECO:0000256" key="2">
    <source>
        <dbReference type="ARBA" id="ARBA00022484"/>
    </source>
</evidence>
<evidence type="ECO:0000256" key="4">
    <source>
        <dbReference type="ARBA" id="ARBA00022695"/>
    </source>
</evidence>
<evidence type="ECO:0000259" key="10">
    <source>
        <dbReference type="Pfam" id="PF26253"/>
    </source>
</evidence>
<dbReference type="KEGG" id="som:SOMG_01900"/>
<organism evidence="11 12">
    <name type="scientific">Schizosaccharomyces osmophilus</name>
    <dbReference type="NCBI Taxonomy" id="2545709"/>
    <lineage>
        <taxon>Eukaryota</taxon>
        <taxon>Fungi</taxon>
        <taxon>Dikarya</taxon>
        <taxon>Ascomycota</taxon>
        <taxon>Taphrinomycotina</taxon>
        <taxon>Schizosaccharomycetes</taxon>
        <taxon>Schizosaccharomycetales</taxon>
        <taxon>Schizosaccharomycetaceae</taxon>
        <taxon>Schizosaccharomyces</taxon>
    </lineage>
</organism>
<dbReference type="GO" id="GO:0030422">
    <property type="term" value="P:siRNA processing"/>
    <property type="evidence" value="ECO:0007669"/>
    <property type="project" value="TreeGrafter"/>
</dbReference>
<keyword evidence="6" id="KW-0943">RNA-mediated gene silencing</keyword>
<dbReference type="InterPro" id="IPR057596">
    <property type="entry name" value="RDRP_core"/>
</dbReference>
<dbReference type="PANTHER" id="PTHR23079:SF55">
    <property type="entry name" value="RNA-DIRECTED RNA POLYMERASE"/>
    <property type="match status" value="1"/>
</dbReference>
<dbReference type="EMBL" id="CP115611">
    <property type="protein sequence ID" value="WBW71310.1"/>
    <property type="molecule type" value="Genomic_DNA"/>
</dbReference>
<sequence>MDTKLSDFIGAEIKTFYREAPWERLRIPFKPIFSFQKSNLPKNGSFSTEGRHRDYSNVWRFWDSLTLTIFDIPSEWMQENANKLYNLWKPLHKYGDISFMKFIEPSENGLTTTAIVRFLPPPRVPFWQPFNKIRINDVNLNVRVDPYVQNSLTKQSSFSAVGSRYNSIVQLPLSTITVGQAYHEMLVPLFGYESGTPLHDIFLSVNFHNKRFIITFKLTMEDITDDYRLDFYFDNVVDDIGIDVENSRINLSFKYKLPPVLFRKDVLGSETKLRKVWSSSNLWRRQVDILPSSRCTIPPKSPVQLLNSASSPLGRSNMVMFSYDIRNSHSEEANAIFLGELEKYKLKSRMCKVTTYSINDYFSRCALLYRNTNLSHTVLYLLETCLSQHVLSEIDLPVLLDGLGNLTEEQAIVFLKNTLASQKPLHNPTRETFTKQLAFFDPLKSSSMRIKKLFITPTTIRIGDDSIEAGNRVLRKHGKFADRFMRVQISDEFTKSKIYSDNSNCEAVFARVYQLLDKGVKVGNRVYEFLAFGNSQLREHGAFFFASTPDKNVEQIREDMGDFSEISSVPKYAARMGQCFSTTKVIKHFPVEIASRNDIIRNSNCFTDGIGMASFSVLRCLSVQFDNDDLLPSAFQFRMGGYKGVLSLAPPTKLEYHQGNLVFPRPSQDKFKSPHEDLEVIKVSRFSNTCLNMQLITLMQGLGVKKNIFLTMAKNQLSELNSAMTNKQKCIVMLRDNVDENRSTLTMADLIQSGFLERNDVFTKNLLNLYYEWTLKSMKEKQRLNVSNGAYLLGVADETGSLKGHCDDAVLSIPEIFVQVTNNHSEAEAFSNKRTRTTIIKGLCVVARNPSLHPGDIRICRAVNCSELGHLKNVVVFPTTGDRSVPAMCSGGDLDGDEYTVIWEPSLIPKRVNYPPLLEATPKRAAKFLEASPTIDSVKAFFIYYMKNDNLGVISNAWKAWAHDSFNNPDGIYGQTCLRLAALHSQAVDFPKSGVACSMPKELRPKQYPDFMRKQRSKTFKAQTAVGRIFQYTVKFQKQNEANRRFDPKMEMVYDDRMKLPKYKSEYRQIAEEVKERYDFDMKALMNRHDIASEYEVYTAFILFNEEMKASINEFGVREEIMLQFNSIKKCYITEYLEKCGLSNNPSDQDTKERIDSAVAVAYDITYEQRSRSFESGNELPLISFPYIFVDVLCRIAHFVAVSN</sequence>
<dbReference type="Proteomes" id="UP001212411">
    <property type="component" value="Chromosome 1"/>
</dbReference>
<evidence type="ECO:0000313" key="12">
    <source>
        <dbReference type="Proteomes" id="UP001212411"/>
    </source>
</evidence>
<feature type="domain" description="RDRP core" evidence="9">
    <location>
        <begin position="455"/>
        <end position="1031"/>
    </location>
</feature>
<gene>
    <name evidence="11" type="primary">rdp1</name>
    <name evidence="11" type="ORF">SOMG_01900</name>
</gene>